<gene>
    <name evidence="1" type="ORF">MLIT_13580</name>
</gene>
<name>A0AAD1MU23_9MYCO</name>
<evidence type="ECO:0000313" key="2">
    <source>
        <dbReference type="Proteomes" id="UP000466607"/>
    </source>
</evidence>
<accession>A0AAD1MU23</accession>
<dbReference type="EMBL" id="AP022586">
    <property type="protein sequence ID" value="BBY15766.1"/>
    <property type="molecule type" value="Genomic_DNA"/>
</dbReference>
<proteinExistence type="predicted"/>
<sequence>MALHPHHATRFGWRLWLLLPEYWRLLTPHGRPKAAMCSSSLVDARCPHGNAVPSSDCACGVHYIADLDAFRDYCGHYLDQGHMELFGQDYQTWRLPIAATFGVACGPVERDRKVLDALRTDRYRILAAVVPTTIDGDAQQQIRRHYRVPVLDGLTGSACSAVASAMSSTVSEHDLQRYAQQPATPPDELTLQWNATIQRRPFRAFVPPRSALPQHVQAMLERDKQRRRAFIPELPAELATP</sequence>
<protein>
    <submittedName>
        <fullName evidence="1">Uncharacterized protein</fullName>
    </submittedName>
</protein>
<evidence type="ECO:0000313" key="1">
    <source>
        <dbReference type="EMBL" id="BBY15766.1"/>
    </source>
</evidence>
<organism evidence="1 2">
    <name type="scientific">Mycolicibacterium litorale</name>
    <dbReference type="NCBI Taxonomy" id="758802"/>
    <lineage>
        <taxon>Bacteria</taxon>
        <taxon>Bacillati</taxon>
        <taxon>Actinomycetota</taxon>
        <taxon>Actinomycetes</taxon>
        <taxon>Mycobacteriales</taxon>
        <taxon>Mycobacteriaceae</taxon>
        <taxon>Mycolicibacterium</taxon>
    </lineage>
</organism>
<dbReference type="AlphaFoldDB" id="A0AAD1MU23"/>
<dbReference type="RefSeq" id="WP_134060969.1">
    <property type="nucleotide sequence ID" value="NZ_AP022586.1"/>
</dbReference>
<keyword evidence="2" id="KW-1185">Reference proteome</keyword>
<dbReference type="Proteomes" id="UP000466607">
    <property type="component" value="Chromosome"/>
</dbReference>
<reference evidence="1 2" key="1">
    <citation type="journal article" date="2019" name="Emerg. Microbes Infect.">
        <title>Comprehensive subspecies identification of 175 nontuberculous mycobacteria species based on 7547 genomic profiles.</title>
        <authorList>
            <person name="Matsumoto Y."/>
            <person name="Kinjo T."/>
            <person name="Motooka D."/>
            <person name="Nabeya D."/>
            <person name="Jung N."/>
            <person name="Uechi K."/>
            <person name="Horii T."/>
            <person name="Iida T."/>
            <person name="Fujita J."/>
            <person name="Nakamura S."/>
        </authorList>
    </citation>
    <scope>NUCLEOTIDE SEQUENCE [LARGE SCALE GENOMIC DNA]</scope>
    <source>
        <strain evidence="1 2">JCM 17423</strain>
    </source>
</reference>